<dbReference type="FunFam" id="3.30.470.20:FF:000028">
    <property type="entry name" value="Methylcrotonoyl-CoA carboxylase subunit alpha, mitochondrial"/>
    <property type="match status" value="1"/>
</dbReference>
<evidence type="ECO:0000256" key="1">
    <source>
        <dbReference type="ARBA" id="ARBA00022598"/>
    </source>
</evidence>
<dbReference type="SMART" id="SM00878">
    <property type="entry name" value="Biotin_carb_C"/>
    <property type="match status" value="1"/>
</dbReference>
<dbReference type="InterPro" id="IPR011761">
    <property type="entry name" value="ATP-grasp"/>
</dbReference>
<dbReference type="EC" id="6.3.4.14" evidence="9"/>
<evidence type="ECO:0000256" key="5">
    <source>
        <dbReference type="ARBA" id="ARBA00023267"/>
    </source>
</evidence>
<dbReference type="InterPro" id="IPR004549">
    <property type="entry name" value="Acetyl_CoA_COase_biotin_COase"/>
</dbReference>
<dbReference type="InterPro" id="IPR050856">
    <property type="entry name" value="Biotin_carboxylase_complex"/>
</dbReference>
<feature type="domain" description="Biotin carboxylation" evidence="8">
    <location>
        <begin position="4"/>
        <end position="449"/>
    </location>
</feature>
<dbReference type="Proteomes" id="UP000462449">
    <property type="component" value="Unassembled WGS sequence"/>
</dbReference>
<dbReference type="PANTHER" id="PTHR18866:SF33">
    <property type="entry name" value="METHYLCROTONOYL-COA CARBOXYLASE SUBUNIT ALPHA, MITOCHONDRIAL-RELATED"/>
    <property type="match status" value="1"/>
</dbReference>
<dbReference type="EMBL" id="WOTW01000032">
    <property type="protein sequence ID" value="MUP38796.1"/>
    <property type="molecule type" value="Genomic_DNA"/>
</dbReference>
<dbReference type="NCBIfam" id="TIGR00514">
    <property type="entry name" value="accC"/>
    <property type="match status" value="1"/>
</dbReference>
<dbReference type="InterPro" id="IPR011054">
    <property type="entry name" value="Rudment_hybrid_motif"/>
</dbReference>
<dbReference type="GO" id="GO:0005524">
    <property type="term" value="F:ATP binding"/>
    <property type="evidence" value="ECO:0007669"/>
    <property type="project" value="UniProtKB-UniRule"/>
</dbReference>
<reference evidence="10 11" key="1">
    <citation type="submission" date="2019-11" db="EMBL/GenBank/DDBJ databases">
        <title>Draft genome sequence of Labilibaculum sp. strain SYP isolated from Black Sea.</title>
        <authorList>
            <person name="Yadav S."/>
            <person name="Villanueva L."/>
        </authorList>
    </citation>
    <scope>NUCLEOTIDE SEQUENCE [LARGE SCALE GENOMIC DNA]</scope>
    <source>
        <strain evidence="10 11">44</strain>
    </source>
</reference>
<dbReference type="PANTHER" id="PTHR18866">
    <property type="entry name" value="CARBOXYLASE:PYRUVATE/ACETYL-COA/PROPIONYL-COA CARBOXYLASE"/>
    <property type="match status" value="1"/>
</dbReference>
<dbReference type="FunFam" id="3.30.1490.20:FF:000003">
    <property type="entry name" value="acetyl-CoA carboxylase isoform X1"/>
    <property type="match status" value="1"/>
</dbReference>
<keyword evidence="2 6" id="KW-0547">Nucleotide-binding</keyword>
<keyword evidence="4" id="KW-0460">Magnesium</keyword>
<dbReference type="FunFam" id="3.40.50.20:FF:000010">
    <property type="entry name" value="Propionyl-CoA carboxylase subunit alpha"/>
    <property type="match status" value="1"/>
</dbReference>
<dbReference type="SUPFAM" id="SSF52440">
    <property type="entry name" value="PreATP-grasp domain"/>
    <property type="match status" value="1"/>
</dbReference>
<keyword evidence="5" id="KW-0092">Biotin</keyword>
<dbReference type="InterPro" id="IPR005479">
    <property type="entry name" value="CPAse_ATP-bd"/>
</dbReference>
<dbReference type="Gene3D" id="3.30.470.20">
    <property type="entry name" value="ATP-grasp fold, B domain"/>
    <property type="match status" value="1"/>
</dbReference>
<dbReference type="UniPathway" id="UPA00655">
    <property type="reaction ID" value="UER00711"/>
</dbReference>
<accession>A0A7M4D817</accession>
<dbReference type="PROSITE" id="PS00867">
    <property type="entry name" value="CPSASE_2"/>
    <property type="match status" value="1"/>
</dbReference>
<dbReference type="Proteomes" id="UP000285951">
    <property type="component" value="Unassembled WGS sequence"/>
</dbReference>
<reference evidence="9 12" key="2">
    <citation type="submission" date="2019-12" db="EMBL/GenBank/DDBJ databases">
        <title>Draft genome sequence of Labilibaculum sp. strain 44 isolated from deep waters of Black Sea.</title>
        <authorList>
            <person name="Yadav S."/>
            <person name="Villanueva L."/>
        </authorList>
    </citation>
    <scope>NUCLEOTIDE SEQUENCE [LARGE SCALE GENOMIC DNA]</scope>
    <source>
        <strain evidence="9 12">44</strain>
    </source>
</reference>
<dbReference type="EMBL" id="QTZN02000032">
    <property type="protein sequence ID" value="MVB08001.1"/>
    <property type="molecule type" value="Genomic_DNA"/>
</dbReference>
<dbReference type="Pfam" id="PF00289">
    <property type="entry name" value="Biotin_carb_N"/>
    <property type="match status" value="1"/>
</dbReference>
<dbReference type="GO" id="GO:0046872">
    <property type="term" value="F:metal ion binding"/>
    <property type="evidence" value="ECO:0007669"/>
    <property type="project" value="InterPro"/>
</dbReference>
<gene>
    <name evidence="9" type="primary">accC</name>
    <name evidence="10" type="ORF">DWB62_013300</name>
    <name evidence="9" type="ORF">GNY23_13300</name>
</gene>
<organism evidence="9 12">
    <name type="scientific">Labilibaculum euxinus</name>
    <dbReference type="NCBI Taxonomy" id="2686357"/>
    <lineage>
        <taxon>Bacteria</taxon>
        <taxon>Pseudomonadati</taxon>
        <taxon>Bacteroidota</taxon>
        <taxon>Bacteroidia</taxon>
        <taxon>Marinilabiliales</taxon>
        <taxon>Marinifilaceae</taxon>
        <taxon>Labilibaculum</taxon>
    </lineage>
</organism>
<dbReference type="RefSeq" id="WP_156196350.1">
    <property type="nucleotide sequence ID" value="NZ_QTZN02000032.1"/>
</dbReference>
<protein>
    <submittedName>
        <fullName evidence="9">Acetyl-CoA carboxylase biotin carboxylase subunit</fullName>
        <ecNumber evidence="9">6.3.4.14</ecNumber>
    </submittedName>
</protein>
<comment type="caution">
    <text evidence="9">The sequence shown here is derived from an EMBL/GenBank/DDBJ whole genome shotgun (WGS) entry which is preliminary data.</text>
</comment>
<evidence type="ECO:0000256" key="4">
    <source>
        <dbReference type="ARBA" id="ARBA00022842"/>
    </source>
</evidence>
<evidence type="ECO:0000313" key="9">
    <source>
        <dbReference type="EMBL" id="MUP38796.1"/>
    </source>
</evidence>
<dbReference type="SUPFAM" id="SSF51246">
    <property type="entry name" value="Rudiment single hybrid motif"/>
    <property type="match status" value="1"/>
</dbReference>
<evidence type="ECO:0000256" key="3">
    <source>
        <dbReference type="ARBA" id="ARBA00022840"/>
    </source>
</evidence>
<evidence type="ECO:0000256" key="2">
    <source>
        <dbReference type="ARBA" id="ARBA00022741"/>
    </source>
</evidence>
<sequence>MIKKISKVLVANRGEIALRVMRSCRELGILSVAVYSDVDRTSMHVRYADQAIHIGAATSAESYLNIDKIINAAKLVKADAIHPGYGFLSENAEFSKRCEKEGIIFIGPTPEVIATMGDKITARQTMIKSGVPVVPGTKENLKDESTILKTVREIGLPVMIKASAGGGGKGMRMIDKEENILEGLRAAKSEAMASFGDDAVYIEKYISSPHHIEFQILGDKHGNVIHLCERECSVQRRHQKVVEETPSPLMTSELRAQMGEHAVAAAKAVNYHGAGTIEFLVDNDHNYYFLEMNTRLQVEHPITERVTGYDLVKQQILIAEGQELKMKQEDIFQFGHAIECRIYAEDTDNNFMPSPGVITHITEPMGLGVRTDGYVYEGYEIPIHYDPMISKLIVWAKTREETIERMRRALFEYKITGVKTSIKYLEKIMDCPDFRNGTYDTHFIQNNKDFLLASDEAKQSFEDLAIVSAFINYHNKLKSTQICPKSSLQSKWKEFGRRRGMFRASEN</sequence>
<evidence type="ECO:0000256" key="6">
    <source>
        <dbReference type="PROSITE-ProRule" id="PRU00409"/>
    </source>
</evidence>
<evidence type="ECO:0000313" key="12">
    <source>
        <dbReference type="Proteomes" id="UP000462449"/>
    </source>
</evidence>
<proteinExistence type="predicted"/>
<evidence type="ECO:0000313" key="10">
    <source>
        <dbReference type="EMBL" id="MVB08001.1"/>
    </source>
</evidence>
<dbReference type="SUPFAM" id="SSF56059">
    <property type="entry name" value="Glutathione synthetase ATP-binding domain-like"/>
    <property type="match status" value="1"/>
</dbReference>
<keyword evidence="3 6" id="KW-0067">ATP-binding</keyword>
<dbReference type="InterPro" id="IPR011764">
    <property type="entry name" value="Biotin_carboxylation_dom"/>
</dbReference>
<dbReference type="PROSITE" id="PS50975">
    <property type="entry name" value="ATP_GRASP"/>
    <property type="match status" value="1"/>
</dbReference>
<evidence type="ECO:0000259" key="8">
    <source>
        <dbReference type="PROSITE" id="PS50979"/>
    </source>
</evidence>
<keyword evidence="11" id="KW-1185">Reference proteome</keyword>
<evidence type="ECO:0000313" key="11">
    <source>
        <dbReference type="Proteomes" id="UP000285951"/>
    </source>
</evidence>
<dbReference type="InterPro" id="IPR005481">
    <property type="entry name" value="BC-like_N"/>
</dbReference>
<dbReference type="InterPro" id="IPR016185">
    <property type="entry name" value="PreATP-grasp_dom_sf"/>
</dbReference>
<keyword evidence="1 9" id="KW-0436">Ligase</keyword>
<dbReference type="Pfam" id="PF02786">
    <property type="entry name" value="CPSase_L_D2"/>
    <property type="match status" value="1"/>
</dbReference>
<dbReference type="InterPro" id="IPR005482">
    <property type="entry name" value="Biotin_COase_C"/>
</dbReference>
<dbReference type="AlphaFoldDB" id="A0A7M4D817"/>
<dbReference type="OrthoDB" id="9807469at2"/>
<dbReference type="NCBIfam" id="NF006367">
    <property type="entry name" value="PRK08591.1"/>
    <property type="match status" value="1"/>
</dbReference>
<dbReference type="GO" id="GO:0004075">
    <property type="term" value="F:biotin carboxylase activity"/>
    <property type="evidence" value="ECO:0007669"/>
    <property type="project" value="UniProtKB-EC"/>
</dbReference>
<dbReference type="PROSITE" id="PS50979">
    <property type="entry name" value="BC"/>
    <property type="match status" value="1"/>
</dbReference>
<dbReference type="Pfam" id="PF02785">
    <property type="entry name" value="Biotin_carb_C"/>
    <property type="match status" value="1"/>
</dbReference>
<evidence type="ECO:0000259" key="7">
    <source>
        <dbReference type="PROSITE" id="PS50975"/>
    </source>
</evidence>
<name>A0A7M4D817_9BACT</name>
<dbReference type="GO" id="GO:2001295">
    <property type="term" value="P:malonyl-CoA biosynthetic process"/>
    <property type="evidence" value="ECO:0007669"/>
    <property type="project" value="UniProtKB-UniPathway"/>
</dbReference>
<feature type="domain" description="ATP-grasp" evidence="7">
    <location>
        <begin position="123"/>
        <end position="320"/>
    </location>
</feature>